<reference evidence="1 2" key="1">
    <citation type="journal article" date="2017" name="Plant Biotechnol. J.">
        <title>A comprehensive draft genome sequence for lupin (Lupinus angustifolius), an emerging health food: insights into plant-microbe interactions and legume evolution.</title>
        <authorList>
            <person name="Hane J.K."/>
            <person name="Ming Y."/>
            <person name="Kamphuis L.G."/>
            <person name="Nelson M.N."/>
            <person name="Garg G."/>
            <person name="Atkins C.A."/>
            <person name="Bayer P.E."/>
            <person name="Bravo A."/>
            <person name="Bringans S."/>
            <person name="Cannon S."/>
            <person name="Edwards D."/>
            <person name="Foley R."/>
            <person name="Gao L.L."/>
            <person name="Harrison M.J."/>
            <person name="Huang W."/>
            <person name="Hurgobin B."/>
            <person name="Li S."/>
            <person name="Liu C.W."/>
            <person name="McGrath A."/>
            <person name="Morahan G."/>
            <person name="Murray J."/>
            <person name="Weller J."/>
            <person name="Jian J."/>
            <person name="Singh K.B."/>
        </authorList>
    </citation>
    <scope>NUCLEOTIDE SEQUENCE [LARGE SCALE GENOMIC DNA]</scope>
    <source>
        <strain evidence="2">cv. Tanjil</strain>
        <tissue evidence="1">Whole plant</tissue>
    </source>
</reference>
<accession>A0A1J7G635</accession>
<organism evidence="1 2">
    <name type="scientific">Lupinus angustifolius</name>
    <name type="common">Narrow-leaved blue lupine</name>
    <dbReference type="NCBI Taxonomy" id="3871"/>
    <lineage>
        <taxon>Eukaryota</taxon>
        <taxon>Viridiplantae</taxon>
        <taxon>Streptophyta</taxon>
        <taxon>Embryophyta</taxon>
        <taxon>Tracheophyta</taxon>
        <taxon>Spermatophyta</taxon>
        <taxon>Magnoliopsida</taxon>
        <taxon>eudicotyledons</taxon>
        <taxon>Gunneridae</taxon>
        <taxon>Pentapetalae</taxon>
        <taxon>rosids</taxon>
        <taxon>fabids</taxon>
        <taxon>Fabales</taxon>
        <taxon>Fabaceae</taxon>
        <taxon>Papilionoideae</taxon>
        <taxon>50 kb inversion clade</taxon>
        <taxon>genistoids sensu lato</taxon>
        <taxon>core genistoids</taxon>
        <taxon>Genisteae</taxon>
        <taxon>Lupinus</taxon>
    </lineage>
</organism>
<dbReference type="Proteomes" id="UP000188354">
    <property type="component" value="Unassembled WGS sequence"/>
</dbReference>
<protein>
    <submittedName>
        <fullName evidence="1">Uncharacterized protein</fullName>
    </submittedName>
</protein>
<dbReference type="AlphaFoldDB" id="A0A1J7G635"/>
<gene>
    <name evidence="1" type="ORF">TanjilG_01102</name>
</gene>
<dbReference type="Gramene" id="OIV89777">
    <property type="protein sequence ID" value="OIV89777"/>
    <property type="gene ID" value="TanjilG_01102"/>
</dbReference>
<sequence length="76" mass="9091">MEKLYWRRRGILRSGFDFDKVLIASLSDMDFGFWRWIWMSRSPSSSRTEKLVSPSEGIVQITRDQLYDFDCIHTIL</sequence>
<name>A0A1J7G635_LUPAN</name>
<keyword evidence="2" id="KW-1185">Reference proteome</keyword>
<evidence type="ECO:0000313" key="2">
    <source>
        <dbReference type="Proteomes" id="UP000188354"/>
    </source>
</evidence>
<evidence type="ECO:0000313" key="1">
    <source>
        <dbReference type="EMBL" id="OIV89777.1"/>
    </source>
</evidence>
<proteinExistence type="predicted"/>
<dbReference type="EMBL" id="KV862244">
    <property type="protein sequence ID" value="OIV89777.1"/>
    <property type="molecule type" value="Genomic_DNA"/>
</dbReference>